<evidence type="ECO:0000256" key="2">
    <source>
        <dbReference type="ARBA" id="ARBA00023239"/>
    </source>
</evidence>
<organism evidence="3 4">
    <name type="scientific">Pigmentiphaga soli</name>
    <dbReference type="NCBI Taxonomy" id="1007095"/>
    <lineage>
        <taxon>Bacteria</taxon>
        <taxon>Pseudomonadati</taxon>
        <taxon>Pseudomonadota</taxon>
        <taxon>Betaproteobacteria</taxon>
        <taxon>Burkholderiales</taxon>
        <taxon>Alcaligenaceae</taxon>
        <taxon>Pigmentiphaga</taxon>
    </lineage>
</organism>
<comment type="caution">
    <text evidence="3">The sequence shown here is derived from an EMBL/GenBank/DDBJ whole genome shotgun (WGS) entry which is preliminary data.</text>
</comment>
<proteinExistence type="inferred from homology"/>
<dbReference type="PANTHER" id="PTHR32022:SF10">
    <property type="entry name" value="D-GLUTAMATE CYCLASE, MITOCHONDRIAL"/>
    <property type="match status" value="1"/>
</dbReference>
<protein>
    <submittedName>
        <fullName evidence="3">Hydro-lyase</fullName>
    </submittedName>
</protein>
<comment type="similarity">
    <text evidence="1">Belongs to the D-glutamate cyclase family.</text>
</comment>
<keyword evidence="2" id="KW-0456">Lyase</keyword>
<name>A0ABP8GFE3_9BURK</name>
<sequence>MTAEADRRGALSPAQARAMFRAGSWQGGTRGFCLGYLQCGIVMLPPQEAQDFLLFCTRNPQALPLLDVIRGGDVSAGRLAPEADLRFDLPRYHVYRNGELCDDPLDVARHWRDDLVTFVLGCSLTFDAAMLANEIPYRQLEETGQPTMYLTGIDCEPAGAFAARLVVSMRPMLPRHAIRAIQVTSRYPRTHGAPVHFGDPAAIGIADIDRPDIGSPVSIRPGEVPVFWACIATIWDAARRSRPSLFISHAPGCMFITDRRDESVAVL</sequence>
<dbReference type="Gene3D" id="3.40.1640.10">
    <property type="entry name" value="PSTPO5379-like"/>
    <property type="match status" value="1"/>
</dbReference>
<dbReference type="InterPro" id="IPR038021">
    <property type="entry name" value="Putative_hydro-lyase"/>
</dbReference>
<reference evidence="4" key="1">
    <citation type="journal article" date="2019" name="Int. J. Syst. Evol. Microbiol.">
        <title>The Global Catalogue of Microorganisms (GCM) 10K type strain sequencing project: providing services to taxonomists for standard genome sequencing and annotation.</title>
        <authorList>
            <consortium name="The Broad Institute Genomics Platform"/>
            <consortium name="The Broad Institute Genome Sequencing Center for Infectious Disease"/>
            <person name="Wu L."/>
            <person name="Ma J."/>
        </authorList>
    </citation>
    <scope>NUCLEOTIDE SEQUENCE [LARGE SCALE GENOMIC DNA]</scope>
    <source>
        <strain evidence="4">JCM 17666</strain>
    </source>
</reference>
<dbReference type="Gene3D" id="3.30.2040.10">
    <property type="entry name" value="PSTPO5379-like domain"/>
    <property type="match status" value="1"/>
</dbReference>
<evidence type="ECO:0000313" key="4">
    <source>
        <dbReference type="Proteomes" id="UP001501671"/>
    </source>
</evidence>
<dbReference type="InterPro" id="IPR009906">
    <property type="entry name" value="D-Glu_cyclase"/>
</dbReference>
<dbReference type="EMBL" id="BAABFO010000001">
    <property type="protein sequence ID" value="GAA4323320.1"/>
    <property type="molecule type" value="Genomic_DNA"/>
</dbReference>
<evidence type="ECO:0000256" key="1">
    <source>
        <dbReference type="ARBA" id="ARBA00007896"/>
    </source>
</evidence>
<keyword evidence="4" id="KW-1185">Reference proteome</keyword>
<gene>
    <name evidence="3" type="ORF">GCM10023144_04080</name>
</gene>
<dbReference type="RefSeq" id="WP_345245791.1">
    <property type="nucleotide sequence ID" value="NZ_BAABFO010000001.1"/>
</dbReference>
<evidence type="ECO:0000313" key="3">
    <source>
        <dbReference type="EMBL" id="GAA4323320.1"/>
    </source>
</evidence>
<dbReference type="SUPFAM" id="SSF160920">
    <property type="entry name" value="PSTPO5379-like"/>
    <property type="match status" value="1"/>
</dbReference>
<accession>A0ABP8GFE3</accession>
<dbReference type="Pfam" id="PF07286">
    <property type="entry name" value="D-Glu_cyclase"/>
    <property type="match status" value="1"/>
</dbReference>
<dbReference type="PANTHER" id="PTHR32022">
    <property type="entry name" value="D-GLUTAMATE CYCLASE, MITOCHONDRIAL"/>
    <property type="match status" value="1"/>
</dbReference>
<dbReference type="Proteomes" id="UP001501671">
    <property type="component" value="Unassembled WGS sequence"/>
</dbReference>
<dbReference type="NCBIfam" id="NF003969">
    <property type="entry name" value="PRK05463.1"/>
    <property type="match status" value="1"/>
</dbReference>